<dbReference type="CDD" id="cd09274">
    <property type="entry name" value="RNase_HI_RT_Ty3"/>
    <property type="match status" value="1"/>
</dbReference>
<dbReference type="Gene3D" id="3.30.420.10">
    <property type="entry name" value="Ribonuclease H-like superfamily/Ribonuclease H"/>
    <property type="match status" value="1"/>
</dbReference>
<dbReference type="SUPFAM" id="SSF53098">
    <property type="entry name" value="Ribonuclease H-like"/>
    <property type="match status" value="1"/>
</dbReference>
<name>A0AAU9TS93_EUPED</name>
<dbReference type="InterPro" id="IPR041588">
    <property type="entry name" value="Integrase_H2C2"/>
</dbReference>
<proteinExistence type="predicted"/>
<dbReference type="EMBL" id="CAKOGL010000008">
    <property type="protein sequence ID" value="CAH2089618.1"/>
    <property type="molecule type" value="Genomic_DNA"/>
</dbReference>
<keyword evidence="11" id="KW-1185">Reference proteome</keyword>
<protein>
    <recommendedName>
        <fullName evidence="1">RNA-directed DNA polymerase</fullName>
        <ecNumber evidence="1">2.7.7.49</ecNumber>
    </recommendedName>
</protein>
<dbReference type="InterPro" id="IPR012337">
    <property type="entry name" value="RNaseH-like_sf"/>
</dbReference>
<dbReference type="PANTHER" id="PTHR37984:SF5">
    <property type="entry name" value="PROTEIN NYNRIN-LIKE"/>
    <property type="match status" value="1"/>
</dbReference>
<dbReference type="InterPro" id="IPR043502">
    <property type="entry name" value="DNA/RNA_pol_sf"/>
</dbReference>
<dbReference type="EC" id="2.7.7.49" evidence="1"/>
<feature type="compositionally biased region" description="Acidic residues" evidence="8">
    <location>
        <begin position="669"/>
        <end position="678"/>
    </location>
</feature>
<dbReference type="SUPFAM" id="SSF56672">
    <property type="entry name" value="DNA/RNA polymerases"/>
    <property type="match status" value="1"/>
</dbReference>
<dbReference type="Pfam" id="PF17921">
    <property type="entry name" value="Integrase_H2C2"/>
    <property type="match status" value="1"/>
</dbReference>
<dbReference type="Pfam" id="PF17917">
    <property type="entry name" value="RT_RNaseH"/>
    <property type="match status" value="1"/>
</dbReference>
<keyword evidence="6" id="KW-0378">Hydrolase</keyword>
<dbReference type="FunFam" id="3.30.70.270:FF:000020">
    <property type="entry name" value="Transposon Tf2-6 polyprotein-like Protein"/>
    <property type="match status" value="1"/>
</dbReference>
<dbReference type="GO" id="GO:0003964">
    <property type="term" value="F:RNA-directed DNA polymerase activity"/>
    <property type="evidence" value="ECO:0007669"/>
    <property type="project" value="UniProtKB-KW"/>
</dbReference>
<dbReference type="GO" id="GO:0003676">
    <property type="term" value="F:nucleic acid binding"/>
    <property type="evidence" value="ECO:0007669"/>
    <property type="project" value="InterPro"/>
</dbReference>
<dbReference type="GO" id="GO:0004519">
    <property type="term" value="F:endonuclease activity"/>
    <property type="evidence" value="ECO:0007669"/>
    <property type="project" value="UniProtKB-KW"/>
</dbReference>
<evidence type="ECO:0000256" key="5">
    <source>
        <dbReference type="ARBA" id="ARBA00022759"/>
    </source>
</evidence>
<evidence type="ECO:0000256" key="2">
    <source>
        <dbReference type="ARBA" id="ARBA00022679"/>
    </source>
</evidence>
<gene>
    <name evidence="10" type="ORF">EEDITHA_LOCUS5653</name>
</gene>
<dbReference type="AlphaFoldDB" id="A0AAU9TS93"/>
<evidence type="ECO:0000256" key="8">
    <source>
        <dbReference type="SAM" id="MobiDB-lite"/>
    </source>
</evidence>
<dbReference type="InterPro" id="IPR043128">
    <property type="entry name" value="Rev_trsase/Diguanyl_cyclase"/>
</dbReference>
<dbReference type="Gene3D" id="3.30.70.270">
    <property type="match status" value="1"/>
</dbReference>
<feature type="domain" description="Integrase catalytic" evidence="9">
    <location>
        <begin position="378"/>
        <end position="536"/>
    </location>
</feature>
<evidence type="ECO:0000313" key="11">
    <source>
        <dbReference type="Proteomes" id="UP001153954"/>
    </source>
</evidence>
<evidence type="ECO:0000256" key="7">
    <source>
        <dbReference type="ARBA" id="ARBA00022918"/>
    </source>
</evidence>
<keyword evidence="3" id="KW-0548">Nucleotidyltransferase</keyword>
<dbReference type="Gene3D" id="1.10.340.70">
    <property type="match status" value="1"/>
</dbReference>
<accession>A0AAU9TS93</accession>
<evidence type="ECO:0000313" key="10">
    <source>
        <dbReference type="EMBL" id="CAH2089618.1"/>
    </source>
</evidence>
<dbReference type="InterPro" id="IPR001584">
    <property type="entry name" value="Integrase_cat-core"/>
</dbReference>
<keyword evidence="2" id="KW-0808">Transferase</keyword>
<dbReference type="GO" id="GO:0042575">
    <property type="term" value="C:DNA polymerase complex"/>
    <property type="evidence" value="ECO:0007669"/>
    <property type="project" value="UniProtKB-ARBA"/>
</dbReference>
<dbReference type="PROSITE" id="PS50994">
    <property type="entry name" value="INTEGRASE"/>
    <property type="match status" value="1"/>
</dbReference>
<dbReference type="InterPro" id="IPR041373">
    <property type="entry name" value="RT_RNaseH"/>
</dbReference>
<dbReference type="GO" id="GO:0016787">
    <property type="term" value="F:hydrolase activity"/>
    <property type="evidence" value="ECO:0007669"/>
    <property type="project" value="UniProtKB-KW"/>
</dbReference>
<evidence type="ECO:0000256" key="4">
    <source>
        <dbReference type="ARBA" id="ARBA00022722"/>
    </source>
</evidence>
<keyword evidence="4" id="KW-0540">Nuclease</keyword>
<dbReference type="GO" id="GO:0015074">
    <property type="term" value="P:DNA integration"/>
    <property type="evidence" value="ECO:0007669"/>
    <property type="project" value="InterPro"/>
</dbReference>
<evidence type="ECO:0000256" key="3">
    <source>
        <dbReference type="ARBA" id="ARBA00022695"/>
    </source>
</evidence>
<sequence>MKKKIDYLGYSVQSGEVRPNSRKIQALMDAPEPKSATNVRQFLGLASYFRKFIPGFTRIVGPLYALTKLKGRITWTPEHEKIRKRLIDILTSEPVLTIFDPDLPVELHTDASSDGYGAILLQKRNNLPHVVEYFSRRTSDAESRYHSYELETLAVVRAVEHFRHYLYGRNFVVVTDCNSLKASKSKKDLTPRVYRWWAYLQAYDFDIVYREGSRMEHADFLSRNPLPNPDSVNTTEYGEAQVKPVHFIELHHGWLSVEQKRDAEIQDLITKFHNNGFPETVAQTYDVREGILYRKIVRNKVVSWLPVVPRSLIWTLINHVHTELQHLGKDKTLDKLYEKYWFPDMSKCVRKFIDSCIICKASKGPSGAQAIRLHPIPKVSVPWHTIHIDFTGKLSGKSDRKEYCSVIIDAFTKYVLLEHTLSLDAKSAINALQKAVYLFGAPKRIIADQGRCYISSDFKSFCDQYKIELHFIATGSSRANGQVERVMRTLKSILTIVENDPNKTWRDELGNIQLALNSTKSTVTKYSPSELMFGIRSDSLGMSKINSTDKNNAVRLDLDSVREDASVNIQKAAESETVRFNRGRAKIKPFSKGDYVFIKNSERNKTKLDRKFRGPFVITEVLNNDRYELKSIAGSSNRILKYSHENLRAVPQGHDGLLEIATSLLNEDEAETASDDVENTLGLNDENESFDRLDTSTVCSDTDSADSRTMTASSDTMSAHSDPETWDVIHEVEIHSEEGNSLS</sequence>
<feature type="compositionally biased region" description="Polar residues" evidence="8">
    <location>
        <begin position="695"/>
        <end position="719"/>
    </location>
</feature>
<dbReference type="FunFam" id="1.10.340.70:FF:000001">
    <property type="entry name" value="Retrovirus-related Pol polyprotein from transposon gypsy-like Protein"/>
    <property type="match status" value="1"/>
</dbReference>
<evidence type="ECO:0000256" key="1">
    <source>
        <dbReference type="ARBA" id="ARBA00012493"/>
    </source>
</evidence>
<dbReference type="Pfam" id="PF00665">
    <property type="entry name" value="rve"/>
    <property type="match status" value="1"/>
</dbReference>
<feature type="region of interest" description="Disordered" evidence="8">
    <location>
        <begin position="669"/>
        <end position="724"/>
    </location>
</feature>
<evidence type="ECO:0000256" key="6">
    <source>
        <dbReference type="ARBA" id="ARBA00022801"/>
    </source>
</evidence>
<dbReference type="PANTHER" id="PTHR37984">
    <property type="entry name" value="PROTEIN CBG26694"/>
    <property type="match status" value="1"/>
</dbReference>
<reference evidence="10" key="1">
    <citation type="submission" date="2022-03" db="EMBL/GenBank/DDBJ databases">
        <authorList>
            <person name="Tunstrom K."/>
        </authorList>
    </citation>
    <scope>NUCLEOTIDE SEQUENCE</scope>
</reference>
<evidence type="ECO:0000259" key="9">
    <source>
        <dbReference type="PROSITE" id="PS50994"/>
    </source>
</evidence>
<dbReference type="InterPro" id="IPR036397">
    <property type="entry name" value="RNaseH_sf"/>
</dbReference>
<dbReference type="Proteomes" id="UP001153954">
    <property type="component" value="Unassembled WGS sequence"/>
</dbReference>
<keyword evidence="7" id="KW-0695">RNA-directed DNA polymerase</keyword>
<keyword evidence="5" id="KW-0255">Endonuclease</keyword>
<organism evidence="10 11">
    <name type="scientific">Euphydryas editha</name>
    <name type="common">Edith's checkerspot</name>
    <dbReference type="NCBI Taxonomy" id="104508"/>
    <lineage>
        <taxon>Eukaryota</taxon>
        <taxon>Metazoa</taxon>
        <taxon>Ecdysozoa</taxon>
        <taxon>Arthropoda</taxon>
        <taxon>Hexapoda</taxon>
        <taxon>Insecta</taxon>
        <taxon>Pterygota</taxon>
        <taxon>Neoptera</taxon>
        <taxon>Endopterygota</taxon>
        <taxon>Lepidoptera</taxon>
        <taxon>Glossata</taxon>
        <taxon>Ditrysia</taxon>
        <taxon>Papilionoidea</taxon>
        <taxon>Nymphalidae</taxon>
        <taxon>Nymphalinae</taxon>
        <taxon>Euphydryas</taxon>
    </lineage>
</organism>
<dbReference type="InterPro" id="IPR050951">
    <property type="entry name" value="Retrovirus_Pol_polyprotein"/>
</dbReference>
<comment type="caution">
    <text evidence="10">The sequence shown here is derived from an EMBL/GenBank/DDBJ whole genome shotgun (WGS) entry which is preliminary data.</text>
</comment>